<accession>A0A5D4GPI8</accession>
<evidence type="ECO:0000313" key="3">
    <source>
        <dbReference type="Proteomes" id="UP000323258"/>
    </source>
</evidence>
<reference evidence="2 3" key="1">
    <citation type="submission" date="2019-08" db="EMBL/GenBank/DDBJ databases">
        <authorList>
            <person name="Seo Y.L."/>
        </authorList>
    </citation>
    <scope>NUCLEOTIDE SEQUENCE [LARGE SCALE GENOMIC DNA]</scope>
    <source>
        <strain evidence="2 3">MaA-C15</strain>
    </source>
</reference>
<comment type="caution">
    <text evidence="2">The sequence shown here is derived from an EMBL/GenBank/DDBJ whole genome shotgun (WGS) entry which is preliminary data.</text>
</comment>
<dbReference type="Pfam" id="PF12680">
    <property type="entry name" value="SnoaL_2"/>
    <property type="match status" value="1"/>
</dbReference>
<dbReference type="Gene3D" id="3.10.450.50">
    <property type="match status" value="1"/>
</dbReference>
<name>A0A5D4GPI8_9HYPH</name>
<dbReference type="OrthoDB" id="117872at2"/>
<gene>
    <name evidence="2" type="ORF">FY036_22760</name>
</gene>
<dbReference type="Proteomes" id="UP000323258">
    <property type="component" value="Unassembled WGS sequence"/>
</dbReference>
<feature type="domain" description="SnoaL-like" evidence="1">
    <location>
        <begin position="9"/>
        <end position="103"/>
    </location>
</feature>
<evidence type="ECO:0000259" key="1">
    <source>
        <dbReference type="Pfam" id="PF12680"/>
    </source>
</evidence>
<sequence length="126" mass="14361">MDDAEAVAHEFWRRMNTNDWSFAAQLFGVPFSLDWPQSRERIVSAADFVALNAAYPAAGRWTFEVIRLVGDARTAVTETIVSDTKIAATAVTFFDVEGGRIRSIREFWPDPFPAAEWRRQWVQHLG</sequence>
<keyword evidence="3" id="KW-1185">Reference proteome</keyword>
<dbReference type="AlphaFoldDB" id="A0A5D4GPI8"/>
<dbReference type="InterPro" id="IPR032710">
    <property type="entry name" value="NTF2-like_dom_sf"/>
</dbReference>
<dbReference type="RefSeq" id="WP_148916978.1">
    <property type="nucleotide sequence ID" value="NZ_VSZS01000068.1"/>
</dbReference>
<dbReference type="SUPFAM" id="SSF54427">
    <property type="entry name" value="NTF2-like"/>
    <property type="match status" value="1"/>
</dbReference>
<dbReference type="InterPro" id="IPR037401">
    <property type="entry name" value="SnoaL-like"/>
</dbReference>
<dbReference type="EMBL" id="VSZS01000068">
    <property type="protein sequence ID" value="TYR29669.1"/>
    <property type="molecule type" value="Genomic_DNA"/>
</dbReference>
<protein>
    <submittedName>
        <fullName evidence="2">Nuclear transport factor 2 family protein</fullName>
    </submittedName>
</protein>
<proteinExistence type="predicted"/>
<evidence type="ECO:0000313" key="2">
    <source>
        <dbReference type="EMBL" id="TYR29669.1"/>
    </source>
</evidence>
<reference evidence="2 3" key="2">
    <citation type="submission" date="2019-09" db="EMBL/GenBank/DDBJ databases">
        <title>Mesorhizobium sp. MaA-C15 isolated from Microcystis aeruginosa.</title>
        <authorList>
            <person name="Jeong S.E."/>
            <person name="Jin H.M."/>
            <person name="Jeon C.O."/>
        </authorList>
    </citation>
    <scope>NUCLEOTIDE SEQUENCE [LARGE SCALE GENOMIC DNA]</scope>
    <source>
        <strain evidence="2 3">MaA-C15</strain>
    </source>
</reference>
<organism evidence="2 3">
    <name type="scientific">Neoaquamicrobium microcysteis</name>
    <dbReference type="NCBI Taxonomy" id="2682781"/>
    <lineage>
        <taxon>Bacteria</taxon>
        <taxon>Pseudomonadati</taxon>
        <taxon>Pseudomonadota</taxon>
        <taxon>Alphaproteobacteria</taxon>
        <taxon>Hyphomicrobiales</taxon>
        <taxon>Phyllobacteriaceae</taxon>
        <taxon>Neoaquamicrobium</taxon>
    </lineage>
</organism>